<name>A0ABU8SDS3_9SPHN</name>
<dbReference type="Gene3D" id="1.20.1250.20">
    <property type="entry name" value="MFS general substrate transporter like domains"/>
    <property type="match status" value="1"/>
</dbReference>
<dbReference type="PROSITE" id="PS50850">
    <property type="entry name" value="MFS"/>
    <property type="match status" value="1"/>
</dbReference>
<dbReference type="InterPro" id="IPR010290">
    <property type="entry name" value="TM_effector"/>
</dbReference>
<feature type="transmembrane region" description="Helical" evidence="7">
    <location>
        <begin position="302"/>
        <end position="320"/>
    </location>
</feature>
<gene>
    <name evidence="9" type="ORF">WG900_19550</name>
</gene>
<reference evidence="9 10" key="1">
    <citation type="submission" date="2024-03" db="EMBL/GenBank/DDBJ databases">
        <authorList>
            <person name="Jo J.-H."/>
        </authorList>
    </citation>
    <scope>NUCLEOTIDE SEQUENCE [LARGE SCALE GENOMIC DNA]</scope>
    <source>
        <strain evidence="9 10">AS3R-12</strain>
    </source>
</reference>
<evidence type="ECO:0000256" key="4">
    <source>
        <dbReference type="ARBA" id="ARBA00022692"/>
    </source>
</evidence>
<feature type="transmembrane region" description="Helical" evidence="7">
    <location>
        <begin position="64"/>
        <end position="83"/>
    </location>
</feature>
<feature type="transmembrane region" description="Helical" evidence="7">
    <location>
        <begin position="119"/>
        <end position="137"/>
    </location>
</feature>
<sequence>MRDADQQGGSWLARARAPGGSLGPFRHPAFAAIWTANLFSAIGSSVQSVGAAWLMTDLTSSHRLIAMVQSSVTLPIMALGLFAGAIADNFDRRRVMLAAQISMLLASAVLAVMTYEDMIGPASLLVLTLVLGAGTALNSPAWQASVRTQVGAEDLPAAISLNTIAFNLARSIGPALGGLLISFADVGAAFALNTVSFLAMIWVLWRWRPGSSPPVRQAILPSIAAGLRFCFTSSPLRKVLARGFAVGFGIAGYQALIPVVVREQLHGSEFDFGVMLCAFGLGSILSALALPNARRRHGTEIVVGLGTFCYVVPLLVLPFLTQVAYALPFAFIAGAGWATCLTTLNMAMQFRSPDAILGRCLSTYSAVTFGGMAIGAWAWGAVADWQGLGAALLAAGAWMLLVLAAFPFIAPLPKRDEGRVETT</sequence>
<proteinExistence type="predicted"/>
<organism evidence="9 10">
    <name type="scientific">Novosphingobium aquae</name>
    <dbReference type="NCBI Taxonomy" id="3133435"/>
    <lineage>
        <taxon>Bacteria</taxon>
        <taxon>Pseudomonadati</taxon>
        <taxon>Pseudomonadota</taxon>
        <taxon>Alphaproteobacteria</taxon>
        <taxon>Sphingomonadales</taxon>
        <taxon>Sphingomonadaceae</taxon>
        <taxon>Novosphingobium</taxon>
    </lineage>
</organism>
<dbReference type="InterPro" id="IPR020846">
    <property type="entry name" value="MFS_dom"/>
</dbReference>
<evidence type="ECO:0000313" key="9">
    <source>
        <dbReference type="EMBL" id="MEJ6012105.1"/>
    </source>
</evidence>
<keyword evidence="10" id="KW-1185">Reference proteome</keyword>
<evidence type="ECO:0000256" key="6">
    <source>
        <dbReference type="ARBA" id="ARBA00023136"/>
    </source>
</evidence>
<keyword evidence="5 7" id="KW-1133">Transmembrane helix</keyword>
<feature type="transmembrane region" description="Helical" evidence="7">
    <location>
        <begin position="326"/>
        <end position="344"/>
    </location>
</feature>
<evidence type="ECO:0000256" key="1">
    <source>
        <dbReference type="ARBA" id="ARBA00004651"/>
    </source>
</evidence>
<dbReference type="Proteomes" id="UP001379235">
    <property type="component" value="Unassembled WGS sequence"/>
</dbReference>
<dbReference type="PANTHER" id="PTHR23513:SF11">
    <property type="entry name" value="STAPHYLOFERRIN A TRANSPORTER"/>
    <property type="match status" value="1"/>
</dbReference>
<dbReference type="InterPro" id="IPR036259">
    <property type="entry name" value="MFS_trans_sf"/>
</dbReference>
<dbReference type="EMBL" id="JBBHJY010000014">
    <property type="protein sequence ID" value="MEJ6012105.1"/>
    <property type="molecule type" value="Genomic_DNA"/>
</dbReference>
<evidence type="ECO:0000256" key="2">
    <source>
        <dbReference type="ARBA" id="ARBA00022448"/>
    </source>
</evidence>
<dbReference type="RefSeq" id="WP_339969967.1">
    <property type="nucleotide sequence ID" value="NZ_JBBHJY010000014.1"/>
</dbReference>
<feature type="transmembrane region" description="Helical" evidence="7">
    <location>
        <begin position="95"/>
        <end position="113"/>
    </location>
</feature>
<dbReference type="CDD" id="cd06173">
    <property type="entry name" value="MFS_MefA_like"/>
    <property type="match status" value="1"/>
</dbReference>
<dbReference type="PANTHER" id="PTHR23513">
    <property type="entry name" value="INTEGRAL MEMBRANE EFFLUX PROTEIN-RELATED"/>
    <property type="match status" value="1"/>
</dbReference>
<evidence type="ECO:0000256" key="5">
    <source>
        <dbReference type="ARBA" id="ARBA00022989"/>
    </source>
</evidence>
<feature type="transmembrane region" description="Helical" evidence="7">
    <location>
        <begin position="243"/>
        <end position="260"/>
    </location>
</feature>
<keyword evidence="2" id="KW-0813">Transport</keyword>
<dbReference type="Pfam" id="PF05977">
    <property type="entry name" value="MFS_3"/>
    <property type="match status" value="1"/>
</dbReference>
<dbReference type="SUPFAM" id="SSF103473">
    <property type="entry name" value="MFS general substrate transporter"/>
    <property type="match status" value="1"/>
</dbReference>
<feature type="transmembrane region" description="Helical" evidence="7">
    <location>
        <begin position="356"/>
        <end position="379"/>
    </location>
</feature>
<evidence type="ECO:0000259" key="8">
    <source>
        <dbReference type="PROSITE" id="PS50850"/>
    </source>
</evidence>
<evidence type="ECO:0000313" key="10">
    <source>
        <dbReference type="Proteomes" id="UP001379235"/>
    </source>
</evidence>
<keyword evidence="4 7" id="KW-0812">Transmembrane</keyword>
<evidence type="ECO:0000256" key="3">
    <source>
        <dbReference type="ARBA" id="ARBA00022475"/>
    </source>
</evidence>
<keyword evidence="3" id="KW-1003">Cell membrane</keyword>
<feature type="transmembrane region" description="Helical" evidence="7">
    <location>
        <begin position="385"/>
        <end position="409"/>
    </location>
</feature>
<feature type="transmembrane region" description="Helical" evidence="7">
    <location>
        <begin position="272"/>
        <end position="290"/>
    </location>
</feature>
<accession>A0ABU8SDS3</accession>
<feature type="domain" description="Major facilitator superfamily (MFS) profile" evidence="8">
    <location>
        <begin position="29"/>
        <end position="414"/>
    </location>
</feature>
<feature type="transmembrane region" description="Helical" evidence="7">
    <location>
        <begin position="215"/>
        <end position="231"/>
    </location>
</feature>
<comment type="subcellular location">
    <subcellularLocation>
        <location evidence="1">Cell membrane</location>
        <topology evidence="1">Multi-pass membrane protein</topology>
    </subcellularLocation>
</comment>
<comment type="caution">
    <text evidence="9">The sequence shown here is derived from an EMBL/GenBank/DDBJ whole genome shotgun (WGS) entry which is preliminary data.</text>
</comment>
<evidence type="ECO:0000256" key="7">
    <source>
        <dbReference type="SAM" id="Phobius"/>
    </source>
</evidence>
<keyword evidence="6 7" id="KW-0472">Membrane</keyword>
<protein>
    <submittedName>
        <fullName evidence="9">MFS transporter</fullName>
    </submittedName>
</protein>
<feature type="transmembrane region" description="Helical" evidence="7">
    <location>
        <begin position="179"/>
        <end position="203"/>
    </location>
</feature>